<evidence type="ECO:0008006" key="3">
    <source>
        <dbReference type="Google" id="ProtNLM"/>
    </source>
</evidence>
<evidence type="ECO:0000313" key="1">
    <source>
        <dbReference type="EMBL" id="KAF2903114.1"/>
    </source>
</evidence>
<dbReference type="Gene3D" id="3.60.10.10">
    <property type="entry name" value="Endonuclease/exonuclease/phosphatase"/>
    <property type="match status" value="1"/>
</dbReference>
<protein>
    <recommendedName>
        <fullName evidence="3">Endonuclease/exonuclease/phosphatase domain-containing protein</fullName>
    </recommendedName>
</protein>
<dbReference type="EMBL" id="VTPC01001109">
    <property type="protein sequence ID" value="KAF2903114.1"/>
    <property type="molecule type" value="Genomic_DNA"/>
</dbReference>
<evidence type="ECO:0000313" key="2">
    <source>
        <dbReference type="Proteomes" id="UP000801492"/>
    </source>
</evidence>
<dbReference type="AlphaFoldDB" id="A0A8K0DC91"/>
<comment type="caution">
    <text evidence="1">The sequence shown here is derived from an EMBL/GenBank/DDBJ whole genome shotgun (WGS) entry which is preliminary data.</text>
</comment>
<dbReference type="OrthoDB" id="410542at2759"/>
<keyword evidence="2" id="KW-1185">Reference proteome</keyword>
<dbReference type="Proteomes" id="UP000801492">
    <property type="component" value="Unassembled WGS sequence"/>
</dbReference>
<gene>
    <name evidence="1" type="ORF">ILUMI_03075</name>
</gene>
<accession>A0A8K0DC91</accession>
<dbReference type="InterPro" id="IPR036691">
    <property type="entry name" value="Endo/exonu/phosph_ase_sf"/>
</dbReference>
<name>A0A8K0DC91_IGNLU</name>
<sequence>MNIGTWNVKGLSTKQNELLNEIKRFDMDIAAVTEIKKQCKGMVVIGIYAPCNDELHTVKDDHDDNLNQLLNTIGSRKEITILGDFNAHVGSKANDPVVGPYGENYLNDNGSRLIEICYQHSLQIKN</sequence>
<proteinExistence type="predicted"/>
<organism evidence="1 2">
    <name type="scientific">Ignelater luminosus</name>
    <name type="common">Cucubano</name>
    <name type="synonym">Pyrophorus luminosus</name>
    <dbReference type="NCBI Taxonomy" id="2038154"/>
    <lineage>
        <taxon>Eukaryota</taxon>
        <taxon>Metazoa</taxon>
        <taxon>Ecdysozoa</taxon>
        <taxon>Arthropoda</taxon>
        <taxon>Hexapoda</taxon>
        <taxon>Insecta</taxon>
        <taxon>Pterygota</taxon>
        <taxon>Neoptera</taxon>
        <taxon>Endopterygota</taxon>
        <taxon>Coleoptera</taxon>
        <taxon>Polyphaga</taxon>
        <taxon>Elateriformia</taxon>
        <taxon>Elateroidea</taxon>
        <taxon>Elateridae</taxon>
        <taxon>Agrypninae</taxon>
        <taxon>Pyrophorini</taxon>
        <taxon>Ignelater</taxon>
    </lineage>
</organism>
<reference evidence="1" key="1">
    <citation type="submission" date="2019-08" db="EMBL/GenBank/DDBJ databases">
        <title>The genome of the North American firefly Photinus pyralis.</title>
        <authorList>
            <consortium name="Photinus pyralis genome working group"/>
            <person name="Fallon T.R."/>
            <person name="Sander Lower S.E."/>
            <person name="Weng J.-K."/>
        </authorList>
    </citation>
    <scope>NUCLEOTIDE SEQUENCE</scope>
    <source>
        <strain evidence="1">TRF0915ILg1</strain>
        <tissue evidence="1">Whole body</tissue>
    </source>
</reference>
<dbReference type="SUPFAM" id="SSF56219">
    <property type="entry name" value="DNase I-like"/>
    <property type="match status" value="1"/>
</dbReference>